<accession>A0A7R7DWQ6</accession>
<dbReference type="AlphaFoldDB" id="A0A7R7DWQ6"/>
<dbReference type="InterPro" id="IPR015813">
    <property type="entry name" value="Pyrv/PenolPyrv_kinase-like_dom"/>
</dbReference>
<proteinExistence type="predicted"/>
<evidence type="ECO:0000313" key="2">
    <source>
        <dbReference type="Proteomes" id="UP000611640"/>
    </source>
</evidence>
<dbReference type="EMBL" id="AP023355">
    <property type="protein sequence ID" value="BCJ38777.1"/>
    <property type="molecule type" value="Genomic_DNA"/>
</dbReference>
<dbReference type="RefSeq" id="WP_239157278.1">
    <property type="nucleotide sequence ID" value="NZ_AP023355.1"/>
</dbReference>
<dbReference type="Pfam" id="PF13714">
    <property type="entry name" value="PEP_mutase"/>
    <property type="match status" value="1"/>
</dbReference>
<gene>
    <name evidence="1" type="ORF">Athai_62800</name>
</gene>
<dbReference type="KEGG" id="atl:Athai_62800"/>
<reference evidence="1 2" key="1">
    <citation type="submission" date="2020-08" db="EMBL/GenBank/DDBJ databases">
        <title>Whole genome shotgun sequence of Actinocatenispora thailandica NBRC 105041.</title>
        <authorList>
            <person name="Komaki H."/>
            <person name="Tamura T."/>
        </authorList>
    </citation>
    <scope>NUCLEOTIDE SEQUENCE [LARGE SCALE GENOMIC DNA]</scope>
    <source>
        <strain evidence="1 2">NBRC 105041</strain>
    </source>
</reference>
<dbReference type="PANTHER" id="PTHR42905:SF16">
    <property type="entry name" value="CARBOXYPHOSPHONOENOLPYRUVATE PHOSPHONOMUTASE-LIKE PROTEIN (AFU_ORTHOLOGUE AFUA_5G07230)"/>
    <property type="match status" value="1"/>
</dbReference>
<evidence type="ECO:0000313" key="1">
    <source>
        <dbReference type="EMBL" id="BCJ38777.1"/>
    </source>
</evidence>
<name>A0A7R7DWQ6_9ACTN</name>
<dbReference type="CDD" id="cd00377">
    <property type="entry name" value="ICL_PEPM"/>
    <property type="match status" value="1"/>
</dbReference>
<dbReference type="Proteomes" id="UP000611640">
    <property type="component" value="Chromosome"/>
</dbReference>
<dbReference type="PANTHER" id="PTHR42905">
    <property type="entry name" value="PHOSPHOENOLPYRUVATE CARBOXYLASE"/>
    <property type="match status" value="1"/>
</dbReference>
<dbReference type="InterPro" id="IPR040442">
    <property type="entry name" value="Pyrv_kinase-like_dom_sf"/>
</dbReference>
<protein>
    <submittedName>
        <fullName evidence="1">Carboxyvinyl-carboxyphosphonate phosphorylmutase</fullName>
    </submittedName>
</protein>
<keyword evidence="2" id="KW-1185">Reference proteome</keyword>
<dbReference type="GO" id="GO:0003824">
    <property type="term" value="F:catalytic activity"/>
    <property type="evidence" value="ECO:0007669"/>
    <property type="project" value="InterPro"/>
</dbReference>
<dbReference type="InterPro" id="IPR039556">
    <property type="entry name" value="ICL/PEPM"/>
</dbReference>
<sequence length="250" mass="25280">MTAPGLAAAAAAFRALHRPGNPVVLPNAWDAYSARIVAERGFPAVATSSIAVAESLGYRDGGGAPAELMFAAAGRIARAVDLPVTVDAEDGYGLPAADLVAALLAAGAVGANVEDSTGGVLSDVDTQAARLAGIRAAAVAAGVPLVLNARIDVFLRSTGADEAELVDAAIARAERYLAAGADCVYPIFCPPETVSRLVAGIDGAVNVHWRPDGPSPAELAELGVARISAGGALWRMAMDSYRNAVGRLVI</sequence>
<organism evidence="1 2">
    <name type="scientific">Actinocatenispora thailandica</name>
    <dbReference type="NCBI Taxonomy" id="227318"/>
    <lineage>
        <taxon>Bacteria</taxon>
        <taxon>Bacillati</taxon>
        <taxon>Actinomycetota</taxon>
        <taxon>Actinomycetes</taxon>
        <taxon>Micromonosporales</taxon>
        <taxon>Micromonosporaceae</taxon>
        <taxon>Actinocatenispora</taxon>
    </lineage>
</organism>
<dbReference type="SUPFAM" id="SSF51621">
    <property type="entry name" value="Phosphoenolpyruvate/pyruvate domain"/>
    <property type="match status" value="1"/>
</dbReference>
<dbReference type="Gene3D" id="3.20.20.60">
    <property type="entry name" value="Phosphoenolpyruvate-binding domains"/>
    <property type="match status" value="1"/>
</dbReference>